<proteinExistence type="predicted"/>
<accession>A0A2K1E4D5</accession>
<dbReference type="EMBL" id="POWF01000001">
    <property type="protein sequence ID" value="PNQ75123.1"/>
    <property type="molecule type" value="Genomic_DNA"/>
</dbReference>
<keyword evidence="1" id="KW-1133">Transmembrane helix</keyword>
<gene>
    <name evidence="2" type="ORF">C1T31_03015</name>
</gene>
<name>A0A2K1E4D5_9FLAO</name>
<evidence type="ECO:0000313" key="2">
    <source>
        <dbReference type="EMBL" id="PNQ75123.1"/>
    </source>
</evidence>
<sequence length="118" mass="13463">MKNLLKLEEFAMFGLGILAFNQLHYPWWWFLVLLLTPDIGMLGYLINSKVGAFTYNLCHHKGLAIIIYIIGVAYNNDLIQLIGIMVFSHASLDRIFGYGLKYNSSFQNTHLGKVGKHN</sequence>
<dbReference type="OrthoDB" id="9813911at2"/>
<organism evidence="2 3">
    <name type="scientific">Hanstruepera neustonica</name>
    <dbReference type="NCBI Taxonomy" id="1445657"/>
    <lineage>
        <taxon>Bacteria</taxon>
        <taxon>Pseudomonadati</taxon>
        <taxon>Bacteroidota</taxon>
        <taxon>Flavobacteriia</taxon>
        <taxon>Flavobacteriales</taxon>
        <taxon>Flavobacteriaceae</taxon>
        <taxon>Hanstruepera</taxon>
    </lineage>
</organism>
<protein>
    <submittedName>
        <fullName evidence="2">DUF4260 domain-containing protein</fullName>
    </submittedName>
</protein>
<dbReference type="AlphaFoldDB" id="A0A2K1E4D5"/>
<evidence type="ECO:0000313" key="3">
    <source>
        <dbReference type="Proteomes" id="UP000236641"/>
    </source>
</evidence>
<dbReference type="InterPro" id="IPR025356">
    <property type="entry name" value="DUF4260"/>
</dbReference>
<evidence type="ECO:0000256" key="1">
    <source>
        <dbReference type="SAM" id="Phobius"/>
    </source>
</evidence>
<dbReference type="Proteomes" id="UP000236641">
    <property type="component" value="Unassembled WGS sequence"/>
</dbReference>
<dbReference type="Pfam" id="PF14079">
    <property type="entry name" value="DUF4260"/>
    <property type="match status" value="1"/>
</dbReference>
<feature type="transmembrane region" description="Helical" evidence="1">
    <location>
        <begin position="27"/>
        <end position="46"/>
    </location>
</feature>
<reference evidence="2 3" key="1">
    <citation type="submission" date="2018-01" db="EMBL/GenBank/DDBJ databases">
        <title>The draft genome of Hanstruepera neustonica JCM19743.</title>
        <authorList>
            <person name="He R.-H."/>
            <person name="Du Z.-J."/>
        </authorList>
    </citation>
    <scope>NUCLEOTIDE SEQUENCE [LARGE SCALE GENOMIC DNA]</scope>
    <source>
        <strain evidence="2 3">JCM19743</strain>
    </source>
</reference>
<keyword evidence="1" id="KW-0472">Membrane</keyword>
<comment type="caution">
    <text evidence="2">The sequence shown here is derived from an EMBL/GenBank/DDBJ whole genome shotgun (WGS) entry which is preliminary data.</text>
</comment>
<keyword evidence="3" id="KW-1185">Reference proteome</keyword>
<keyword evidence="1" id="KW-0812">Transmembrane</keyword>
<dbReference type="RefSeq" id="WP_103050973.1">
    <property type="nucleotide sequence ID" value="NZ_POWF01000001.1"/>
</dbReference>